<name>A0ABS7Z8Q6_9SPHI</name>
<dbReference type="RefSeq" id="WP_225554936.1">
    <property type="nucleotide sequence ID" value="NZ_JADEYP010000038.1"/>
</dbReference>
<evidence type="ECO:0000313" key="1">
    <source>
        <dbReference type="EMBL" id="MCA5006578.1"/>
    </source>
</evidence>
<protein>
    <recommendedName>
        <fullName evidence="3">DUF3828 domain-containing protein</fullName>
    </recommendedName>
</protein>
<keyword evidence="2" id="KW-1185">Reference proteome</keyword>
<dbReference type="EMBL" id="JADEYP010000038">
    <property type="protein sequence ID" value="MCA5006578.1"/>
    <property type="molecule type" value="Genomic_DNA"/>
</dbReference>
<comment type="caution">
    <text evidence="1">The sequence shown here is derived from an EMBL/GenBank/DDBJ whole genome shotgun (WGS) entry which is preliminary data.</text>
</comment>
<evidence type="ECO:0008006" key="3">
    <source>
        <dbReference type="Google" id="ProtNLM"/>
    </source>
</evidence>
<dbReference type="PROSITE" id="PS51257">
    <property type="entry name" value="PROKAR_LIPOPROTEIN"/>
    <property type="match status" value="1"/>
</dbReference>
<proteinExistence type="predicted"/>
<accession>A0ABS7Z8Q6</accession>
<evidence type="ECO:0000313" key="2">
    <source>
        <dbReference type="Proteomes" id="UP001165302"/>
    </source>
</evidence>
<dbReference type="Proteomes" id="UP001165302">
    <property type="component" value="Unassembled WGS sequence"/>
</dbReference>
<gene>
    <name evidence="1" type="ORF">IPZ78_15635</name>
</gene>
<sequence>MINKWIGFILLLSVLIGCNEVKKSDKEQTRDTAMVVVPVTVDEQNQLAEVITRFARAYASKDNAKANALLHPDLGIHIIYRPGAADTFVKVDSLDFSKPVPEVYAYPEFSADYALAFDKLPTYDCGTEKWDILGFYCDTTSHPNQLSNIAAFEDEFEEDKFSEDDLIKLEVAEKESYRVIITADIPLIFHVRKYKGAWYVTTLDRAYAGCDA</sequence>
<reference evidence="1" key="1">
    <citation type="submission" date="2020-10" db="EMBL/GenBank/DDBJ databases">
        <authorList>
            <person name="Lu T."/>
            <person name="Wang Q."/>
            <person name="Han X."/>
        </authorList>
    </citation>
    <scope>NUCLEOTIDE SEQUENCE</scope>
    <source>
        <strain evidence="1">WQ 366</strain>
    </source>
</reference>
<organism evidence="1 2">
    <name type="scientific">Sphingobacterium bovistauri</name>
    <dbReference type="NCBI Taxonomy" id="2781959"/>
    <lineage>
        <taxon>Bacteria</taxon>
        <taxon>Pseudomonadati</taxon>
        <taxon>Bacteroidota</taxon>
        <taxon>Sphingobacteriia</taxon>
        <taxon>Sphingobacteriales</taxon>
        <taxon>Sphingobacteriaceae</taxon>
        <taxon>Sphingobacterium</taxon>
    </lineage>
</organism>